<feature type="transmembrane region" description="Helical" evidence="1">
    <location>
        <begin position="85"/>
        <end position="107"/>
    </location>
</feature>
<reference evidence="2" key="3">
    <citation type="submission" date="2025-09" db="UniProtKB">
        <authorList>
            <consortium name="Ensembl"/>
        </authorList>
    </citation>
    <scope>IDENTIFICATION</scope>
    <source>
        <strain evidence="2">breed Abyssinian</strain>
    </source>
</reference>
<reference evidence="2 3" key="1">
    <citation type="submission" date="2021-02" db="EMBL/GenBank/DDBJ databases">
        <title>Safari Cat Assemblies.</title>
        <authorList>
            <person name="Bredemeyer K.R."/>
            <person name="Murphy W.J."/>
        </authorList>
    </citation>
    <scope>NUCLEOTIDE SEQUENCE [LARGE SCALE GENOMIC DNA]</scope>
</reference>
<keyword evidence="1" id="KW-1133">Transmembrane helix</keyword>
<organism evidence="2 3">
    <name type="scientific">Felis catus</name>
    <name type="common">Cat</name>
    <name type="synonym">Felis silvestris catus</name>
    <dbReference type="NCBI Taxonomy" id="9685"/>
    <lineage>
        <taxon>Eukaryota</taxon>
        <taxon>Metazoa</taxon>
        <taxon>Chordata</taxon>
        <taxon>Craniata</taxon>
        <taxon>Vertebrata</taxon>
        <taxon>Euteleostomi</taxon>
        <taxon>Mammalia</taxon>
        <taxon>Eutheria</taxon>
        <taxon>Laurasiatheria</taxon>
        <taxon>Carnivora</taxon>
        <taxon>Feliformia</taxon>
        <taxon>Felidae</taxon>
        <taxon>Felinae</taxon>
        <taxon>Felis</taxon>
    </lineage>
</organism>
<proteinExistence type="predicted"/>
<dbReference type="GeneTree" id="ENSGT01140000286485"/>
<protein>
    <submittedName>
        <fullName evidence="2">Uncharacterized protein</fullName>
    </submittedName>
</protein>
<feature type="transmembrane region" description="Helical" evidence="1">
    <location>
        <begin position="46"/>
        <end position="65"/>
    </location>
</feature>
<keyword evidence="1" id="KW-0472">Membrane</keyword>
<keyword evidence="1" id="KW-0812">Transmembrane</keyword>
<evidence type="ECO:0000313" key="2">
    <source>
        <dbReference type="Ensembl" id="ENSFCTP00005008647.1"/>
    </source>
</evidence>
<gene>
    <name evidence="2" type="primary">C16orf92</name>
</gene>
<accession>A0ABI7WGB0</accession>
<keyword evidence="3" id="KW-1185">Reference proteome</keyword>
<dbReference type="Proteomes" id="UP000823872">
    <property type="component" value="Chromosome F2"/>
</dbReference>
<feature type="transmembrane region" description="Helical" evidence="1">
    <location>
        <begin position="12"/>
        <end position="34"/>
    </location>
</feature>
<evidence type="ECO:0000313" key="3">
    <source>
        <dbReference type="Proteomes" id="UP000823872"/>
    </source>
</evidence>
<dbReference type="Ensembl" id="ENSFCTT00005013464.1">
    <property type="protein sequence ID" value="ENSFCTP00005008647.1"/>
    <property type="gene ID" value="ENSFCTG00005004956.1"/>
</dbReference>
<reference evidence="2" key="2">
    <citation type="submission" date="2025-08" db="UniProtKB">
        <authorList>
            <consortium name="Ensembl"/>
        </authorList>
    </citation>
    <scope>IDENTIFICATION</scope>
    <source>
        <strain evidence="2">breed Abyssinian</strain>
    </source>
</reference>
<sequence length="108" mass="12433">MLAILTGVRWYLIVVLICLSLMMSDVEHFFMCQLAIWMSSLEKCQFMSVAHFFTGLFVFGGSVEFDKFFRHLDTNPLSDMLFANIFSHSVSCLLVLQIVSFAVQIFLF</sequence>
<name>A0ABI7WGB0_FELCA</name>
<evidence type="ECO:0000256" key="1">
    <source>
        <dbReference type="SAM" id="Phobius"/>
    </source>
</evidence>